<evidence type="ECO:0000259" key="2">
    <source>
        <dbReference type="PROSITE" id="PS51462"/>
    </source>
</evidence>
<dbReference type="Gene3D" id="3.30.70.1290">
    <property type="entry name" value="Transposase IS200-like"/>
    <property type="match status" value="1"/>
</dbReference>
<dbReference type="InterPro" id="IPR002686">
    <property type="entry name" value="Transposase_17"/>
</dbReference>
<feature type="compositionally biased region" description="Pro residues" evidence="1">
    <location>
        <begin position="272"/>
        <end position="287"/>
    </location>
</feature>
<feature type="domain" description="Nudix hydrolase" evidence="2">
    <location>
        <begin position="389"/>
        <end position="525"/>
    </location>
</feature>
<dbReference type="GO" id="GO:0004803">
    <property type="term" value="F:transposase activity"/>
    <property type="evidence" value="ECO:0007669"/>
    <property type="project" value="InterPro"/>
</dbReference>
<feature type="region of interest" description="Disordered" evidence="1">
    <location>
        <begin position="1"/>
        <end position="22"/>
    </location>
</feature>
<dbReference type="Pfam" id="PF01797">
    <property type="entry name" value="Y1_Tnp"/>
    <property type="match status" value="1"/>
</dbReference>
<name>A0A5R8KGL4_9BACT</name>
<proteinExistence type="predicted"/>
<dbReference type="CDD" id="cd03424">
    <property type="entry name" value="NUDIX_ADPRase_Nudt5_UGPPase_Nudt14"/>
    <property type="match status" value="1"/>
</dbReference>
<dbReference type="PROSITE" id="PS51462">
    <property type="entry name" value="NUDIX"/>
    <property type="match status" value="1"/>
</dbReference>
<comment type="caution">
    <text evidence="3">The sequence shown here is derived from an EMBL/GenBank/DDBJ whole genome shotgun (WGS) entry which is preliminary data.</text>
</comment>
<organism evidence="3 4">
    <name type="scientific">Phragmitibacter flavus</name>
    <dbReference type="NCBI Taxonomy" id="2576071"/>
    <lineage>
        <taxon>Bacteria</taxon>
        <taxon>Pseudomonadati</taxon>
        <taxon>Verrucomicrobiota</taxon>
        <taxon>Verrucomicrobiia</taxon>
        <taxon>Verrucomicrobiales</taxon>
        <taxon>Verrucomicrobiaceae</taxon>
        <taxon>Phragmitibacter</taxon>
    </lineage>
</organism>
<dbReference type="PANTHER" id="PTHR36966:SF1">
    <property type="entry name" value="REP-ASSOCIATED TYROSINE TRANSPOSASE"/>
    <property type="match status" value="1"/>
</dbReference>
<feature type="region of interest" description="Disordered" evidence="1">
    <location>
        <begin position="240"/>
        <end position="335"/>
    </location>
</feature>
<reference evidence="3 4" key="1">
    <citation type="submission" date="2019-05" db="EMBL/GenBank/DDBJ databases">
        <title>Verrucobacter flavum gen. nov., sp. nov. a new member of the family Verrucomicrobiaceae.</title>
        <authorList>
            <person name="Szuroczki S."/>
            <person name="Abbaszade G."/>
            <person name="Szabo A."/>
            <person name="Felfoldi T."/>
            <person name="Schumann P."/>
            <person name="Boka K."/>
            <person name="Keki Z."/>
            <person name="Toumi M."/>
            <person name="Toth E."/>
        </authorList>
    </citation>
    <scope>NUCLEOTIDE SEQUENCE [LARGE SCALE GENOMIC DNA]</scope>
    <source>
        <strain evidence="3 4">MG-N-17</strain>
    </source>
</reference>
<feature type="compositionally biased region" description="Pro residues" evidence="1">
    <location>
        <begin position="256"/>
        <end position="265"/>
    </location>
</feature>
<dbReference type="OrthoDB" id="177518at2"/>
<dbReference type="Pfam" id="PF00293">
    <property type="entry name" value="NUDIX"/>
    <property type="match status" value="1"/>
</dbReference>
<keyword evidence="4" id="KW-1185">Reference proteome</keyword>
<dbReference type="Gene3D" id="3.90.79.10">
    <property type="entry name" value="Nucleoside Triphosphate Pyrophosphohydrolase"/>
    <property type="match status" value="1"/>
</dbReference>
<evidence type="ECO:0000313" key="4">
    <source>
        <dbReference type="Proteomes" id="UP000306196"/>
    </source>
</evidence>
<dbReference type="InterPro" id="IPR015797">
    <property type="entry name" value="NUDIX_hydrolase-like_dom_sf"/>
</dbReference>
<dbReference type="SMART" id="SM01321">
    <property type="entry name" value="Y1_Tnp"/>
    <property type="match status" value="1"/>
</dbReference>
<gene>
    <name evidence="3" type="ORF">FEM03_07935</name>
</gene>
<dbReference type="Proteomes" id="UP000306196">
    <property type="component" value="Unassembled WGS sequence"/>
</dbReference>
<evidence type="ECO:0000256" key="1">
    <source>
        <dbReference type="SAM" id="MobiDB-lite"/>
    </source>
</evidence>
<feature type="compositionally biased region" description="Polar residues" evidence="1">
    <location>
        <begin position="8"/>
        <end position="17"/>
    </location>
</feature>
<dbReference type="InterPro" id="IPR000086">
    <property type="entry name" value="NUDIX_hydrolase_dom"/>
</dbReference>
<dbReference type="EMBL" id="VAUV01000005">
    <property type="protein sequence ID" value="TLD71448.1"/>
    <property type="molecule type" value="Genomic_DNA"/>
</dbReference>
<dbReference type="RefSeq" id="WP_138085660.1">
    <property type="nucleotide sequence ID" value="NZ_VAUV01000005.1"/>
</dbReference>
<dbReference type="PANTHER" id="PTHR36966">
    <property type="entry name" value="REP-ASSOCIATED TYROSINE TRANSPOSASE"/>
    <property type="match status" value="1"/>
</dbReference>
<protein>
    <submittedName>
        <fullName evidence="3">NUDIX domain-containing protein</fullName>
    </submittedName>
</protein>
<dbReference type="SUPFAM" id="SSF55811">
    <property type="entry name" value="Nudix"/>
    <property type="match status" value="1"/>
</dbReference>
<sequence>MPPPAPQPQGNTSPSSDTTHHLFVPYTPQVPLATPTRNLPHWQHPDATYFVTFRLADSLPAHLLAQWQQERKNWLSHHPEPWTGQTIAEYQTRFHETRETWLDQGHGSCTLRDPSLSNIVASALQHFHEDRYLLDQFVIMPNHAHLILKPLPGQSLSKILQSIKWFTAREINRALNRSGPFWMDESYDHIIRDWNELNRFRQYIQQNPEKARLNPSAYNLGTQQTLLQAVDSDLCDTGLQPVGEPGILPDAGPNASTPPFPPQAPHPAGSMPAPPTGSKPVSPPPCAPKICDTGLQPVGEPGILPGTNVSTTAPPPHTPRPAGSMPAPPTGSKPVSQVPTFPLCHIGDHGSWKKLPGEMVYNGRYVQIEECPFLTPARPTTPVDWTVAHRKSAIAVAPITEDGHFILIHQERLPVMRSLWEFPAGQIDEAETHEAILHTLHRELDEESGCELLPGGTITPLGWFFGSQGFTQEHVYLFTAHPVHQVREPQPVGDEHIGEVRLVTPAELREMVATGEIQDALTLALFARMAARGII</sequence>
<dbReference type="InterPro" id="IPR052715">
    <property type="entry name" value="RAYT_transposase"/>
</dbReference>
<dbReference type="GO" id="GO:0006313">
    <property type="term" value="P:DNA transposition"/>
    <property type="evidence" value="ECO:0007669"/>
    <property type="project" value="InterPro"/>
</dbReference>
<dbReference type="AlphaFoldDB" id="A0A5R8KGL4"/>
<dbReference type="SUPFAM" id="SSF143422">
    <property type="entry name" value="Transposase IS200-like"/>
    <property type="match status" value="1"/>
</dbReference>
<evidence type="ECO:0000313" key="3">
    <source>
        <dbReference type="EMBL" id="TLD71448.1"/>
    </source>
</evidence>
<dbReference type="InterPro" id="IPR036515">
    <property type="entry name" value="Transposase_17_sf"/>
</dbReference>
<accession>A0A5R8KGL4</accession>
<dbReference type="GO" id="GO:0043565">
    <property type="term" value="F:sequence-specific DNA binding"/>
    <property type="evidence" value="ECO:0007669"/>
    <property type="project" value="TreeGrafter"/>
</dbReference>